<evidence type="ECO:0000313" key="1">
    <source>
        <dbReference type="EMBL" id="EST44043.1"/>
    </source>
</evidence>
<dbReference type="AlphaFoldDB" id="V6LI99"/>
<gene>
    <name evidence="1" type="ORF">SS50377_16354</name>
</gene>
<accession>V6LI99</accession>
<proteinExistence type="predicted"/>
<reference evidence="1" key="1">
    <citation type="journal article" date="2014" name="PLoS Genet.">
        <title>The Genome of Spironucleus salmonicida Highlights a Fish Pathogen Adapted to Fluctuating Environments.</title>
        <authorList>
            <person name="Xu F."/>
            <person name="Jerlstrom-Hultqvist J."/>
            <person name="Einarsson E."/>
            <person name="Astvaldsson A."/>
            <person name="Svard S.G."/>
            <person name="Andersson J.O."/>
        </authorList>
    </citation>
    <scope>NUCLEOTIDE SEQUENCE</scope>
</reference>
<sequence>MQGFLSNLDHDYIQTLLQDPTFCLLLYKLCSDQCQEFLISILLTYSFDETKLLTELDKTCNHFSQNQLLTQFGIIKNFPDKVIINVLFLKNLDIALSNPTPPNILNINDQWYDKYDEFAQIQLSQVFLNDKDPYNIKELLQIEPRIFALSGLRDQLTTLFSRMFCAIQLRKKEFLLFIQKSTPENISRHIQDYKFDISQLQFLLFLVYIVQQPMQTSIRLKLVDFKIIFPYVHFLSVISLLSYRITPLKLVIINLSDDITLLQYQYEKIQSIYDEFQYKIPKHITKRCLTVESTGRIYCQRNIDDSIPKLLDFFCELIYSLPHMYVYELRRDILRKSGIKSQLICKFIQENLVHGRQFPVDLVNLINVWEEKDVEEGDQLTCKLEFKFRDDYKQTDRLSYVHILKYCIDKNCALMYNELYYTKIIKQADELMDLYKRPQTKKIMDRREKLENVLNEQKLNDSLRWIIIKSQFLQVVQNEFDQFCKTQIK</sequence>
<organism evidence="1">
    <name type="scientific">Spironucleus salmonicida</name>
    <dbReference type="NCBI Taxonomy" id="348837"/>
    <lineage>
        <taxon>Eukaryota</taxon>
        <taxon>Metamonada</taxon>
        <taxon>Diplomonadida</taxon>
        <taxon>Hexamitidae</taxon>
        <taxon>Hexamitinae</taxon>
        <taxon>Spironucleus</taxon>
    </lineage>
</organism>
<name>V6LI99_9EUKA</name>
<dbReference type="EMBL" id="KI546130">
    <property type="protein sequence ID" value="EST44043.1"/>
    <property type="molecule type" value="Genomic_DNA"/>
</dbReference>
<protein>
    <submittedName>
        <fullName evidence="1">Uncharacterized protein</fullName>
    </submittedName>
</protein>
<dbReference type="VEuPathDB" id="GiardiaDB:SS50377_21274"/>